<comment type="caution">
    <text evidence="1">The sequence shown here is derived from an EMBL/GenBank/DDBJ whole genome shotgun (WGS) entry which is preliminary data.</text>
</comment>
<gene>
    <name evidence="1" type="ORF">FTOL_13805</name>
</gene>
<proteinExistence type="predicted"/>
<dbReference type="AlphaFoldDB" id="A0AAE8MN55"/>
<evidence type="ECO:0000313" key="1">
    <source>
        <dbReference type="EMBL" id="SPJ92878.1"/>
    </source>
</evidence>
<sequence length="102" mass="11757">MSTQASSKTRLHQQNITPSQVQTLRRLELHNDISYQAIICIPSGFALKTDNDRDGRHLKEKHGISKKRRQKLNTLVNSLLVRPDLRRITRQRGKAKCGSLER</sequence>
<evidence type="ECO:0000313" key="2">
    <source>
        <dbReference type="Proteomes" id="UP001187734"/>
    </source>
</evidence>
<reference evidence="1" key="1">
    <citation type="submission" date="2018-03" db="EMBL/GenBank/DDBJ databases">
        <authorList>
            <person name="Guldener U."/>
        </authorList>
    </citation>
    <scope>NUCLEOTIDE SEQUENCE</scope>
</reference>
<name>A0AAE8MN55_9HYPO</name>
<keyword evidence="2" id="KW-1185">Reference proteome</keyword>
<dbReference type="Proteomes" id="UP001187734">
    <property type="component" value="Unassembled WGS sequence"/>
</dbReference>
<organism evidence="1 2">
    <name type="scientific">Fusarium torulosum</name>
    <dbReference type="NCBI Taxonomy" id="33205"/>
    <lineage>
        <taxon>Eukaryota</taxon>
        <taxon>Fungi</taxon>
        <taxon>Dikarya</taxon>
        <taxon>Ascomycota</taxon>
        <taxon>Pezizomycotina</taxon>
        <taxon>Sordariomycetes</taxon>
        <taxon>Hypocreomycetidae</taxon>
        <taxon>Hypocreales</taxon>
        <taxon>Nectriaceae</taxon>
        <taxon>Fusarium</taxon>
    </lineage>
</organism>
<protein>
    <submittedName>
        <fullName evidence="1">Uncharacterized protein</fullName>
    </submittedName>
</protein>
<accession>A0AAE8MN55</accession>
<dbReference type="EMBL" id="ONZP01001062">
    <property type="protein sequence ID" value="SPJ92878.1"/>
    <property type="molecule type" value="Genomic_DNA"/>
</dbReference>